<gene>
    <name evidence="2" type="ORF">IAB31_08335</name>
</gene>
<dbReference type="Pfam" id="PF02515">
    <property type="entry name" value="CoA_transf_3"/>
    <property type="match status" value="1"/>
</dbReference>
<protein>
    <submittedName>
        <fullName evidence="2">CoA transferase</fullName>
    </submittedName>
</protein>
<sequence length="456" mass="50958">MKQIDNKLTQKFDEYPQFGVLQGVKVFVTGTNIAGPFAGCLMAEMGAQVLQAESPSIACQTRGTLSWSQNHRNEYSITINTAKASGRKIFYKCVEWADIWIEAGKPGSYAKRGITDKSCWEHNKALTIVHVSGYGQFGPSKDKPSYDVSGQAMGGYMYLNGPSPTSSPLKVNPYLSDYVTAYNACIVALSGYINAQRTGEGDSCDVAQYDTMFRLLDNYPARWFNNGYPKQGEPVPERTGNKSDMAACFSFYDTKDGNTIFVAITGQGPVTRGYPIIGMGKPGVAKDIPKDCTGFPLFDPRGQKADKLLTEFCASHTCDELEEIFNKAGIPCQRAYGPADIEKDPQYEARENLVEWEDQCFGRMKGIGITNIFKKNPSQIVASAPCFGEHNREVLQYFGYTDEEIDKLYKNKDIVTWTPAETAKRKLFVEWGFFWDPERQAKRIGLEYPPKKKTKK</sequence>
<comment type="caution">
    <text evidence="2">The sequence shown here is derived from an EMBL/GenBank/DDBJ whole genome shotgun (WGS) entry which is preliminary data.</text>
</comment>
<evidence type="ECO:0000313" key="2">
    <source>
        <dbReference type="EMBL" id="HIR13914.1"/>
    </source>
</evidence>
<proteinExistence type="predicted"/>
<dbReference type="GO" id="GO:0016740">
    <property type="term" value="F:transferase activity"/>
    <property type="evidence" value="ECO:0007669"/>
    <property type="project" value="UniProtKB-KW"/>
</dbReference>
<dbReference type="EMBL" id="DVGK01000094">
    <property type="protein sequence ID" value="HIR13914.1"/>
    <property type="molecule type" value="Genomic_DNA"/>
</dbReference>
<keyword evidence="1 2" id="KW-0808">Transferase</keyword>
<evidence type="ECO:0000256" key="1">
    <source>
        <dbReference type="ARBA" id="ARBA00022679"/>
    </source>
</evidence>
<dbReference type="PANTHER" id="PTHR48228">
    <property type="entry name" value="SUCCINYL-COA--D-CITRAMALATE COA-TRANSFERASE"/>
    <property type="match status" value="1"/>
</dbReference>
<dbReference type="Proteomes" id="UP000886757">
    <property type="component" value="Unassembled WGS sequence"/>
</dbReference>
<dbReference type="InterPro" id="IPR050509">
    <property type="entry name" value="CoA-transferase_III"/>
</dbReference>
<dbReference type="AlphaFoldDB" id="A0A9D1AEH3"/>
<dbReference type="InterPro" id="IPR003673">
    <property type="entry name" value="CoA-Trfase_fam_III"/>
</dbReference>
<name>A0A9D1AEH3_9FIRM</name>
<accession>A0A9D1AEH3</accession>
<reference evidence="2" key="1">
    <citation type="submission" date="2020-10" db="EMBL/GenBank/DDBJ databases">
        <authorList>
            <person name="Gilroy R."/>
        </authorList>
    </citation>
    <scope>NUCLEOTIDE SEQUENCE</scope>
    <source>
        <strain evidence="2">ChiSjej4B22-8148</strain>
    </source>
</reference>
<dbReference type="PANTHER" id="PTHR48228:SF6">
    <property type="entry name" value="L-CARNITINE COA-TRANSFERASE"/>
    <property type="match status" value="1"/>
</dbReference>
<organism evidence="2 3">
    <name type="scientific">Candidatus Choladousia intestinavium</name>
    <dbReference type="NCBI Taxonomy" id="2840727"/>
    <lineage>
        <taxon>Bacteria</taxon>
        <taxon>Bacillati</taxon>
        <taxon>Bacillota</taxon>
        <taxon>Clostridia</taxon>
        <taxon>Lachnospirales</taxon>
        <taxon>Lachnospiraceae</taxon>
        <taxon>Lachnospiraceae incertae sedis</taxon>
        <taxon>Candidatus Choladousia</taxon>
    </lineage>
</organism>
<evidence type="ECO:0000313" key="3">
    <source>
        <dbReference type="Proteomes" id="UP000886757"/>
    </source>
</evidence>
<reference evidence="2" key="2">
    <citation type="journal article" date="2021" name="PeerJ">
        <title>Extensive microbial diversity within the chicken gut microbiome revealed by metagenomics and culture.</title>
        <authorList>
            <person name="Gilroy R."/>
            <person name="Ravi A."/>
            <person name="Getino M."/>
            <person name="Pursley I."/>
            <person name="Horton D.L."/>
            <person name="Alikhan N.F."/>
            <person name="Baker D."/>
            <person name="Gharbi K."/>
            <person name="Hall N."/>
            <person name="Watson M."/>
            <person name="Adriaenssens E.M."/>
            <person name="Foster-Nyarko E."/>
            <person name="Jarju S."/>
            <person name="Secka A."/>
            <person name="Antonio M."/>
            <person name="Oren A."/>
            <person name="Chaudhuri R.R."/>
            <person name="La Ragione R."/>
            <person name="Hildebrand F."/>
            <person name="Pallen M.J."/>
        </authorList>
    </citation>
    <scope>NUCLEOTIDE SEQUENCE</scope>
    <source>
        <strain evidence="2">ChiSjej4B22-8148</strain>
    </source>
</reference>